<dbReference type="SUPFAM" id="SSF53187">
    <property type="entry name" value="Zn-dependent exopeptidases"/>
    <property type="match status" value="1"/>
</dbReference>
<accession>A0A8S3PZ79</accession>
<keyword evidence="6" id="KW-0378">Hydrolase</keyword>
<sequence length="987" mass="112435">MPAKGKYIAGKQVSRWEADTDNVDIEYKNLDTQSIAPVPFFSGRKGCLLKILFLLVFFSAGMILGYMIRRNIHETLIKQKPAVEHLGIKQNYDDSLRQKIQADLNDTANYKDHLNEISKQVMLSGIGTTNKFIEYLISFWSTFPLDSVKMKQYSVLLSYRNYTSKSSSISVLSTIPNTSVVFQAHYNHDNMSGIHPDYIPFNAYSPSGFVRVSVDHMTDMWIHPDYIPFNAYSPSGFVRVSVDHMTDMWIHPDYIPFNAYSPSGFVRVSVDHMTDMWIHPDYIPFNAYSPSGFVRVSVDHMTDMWIHPDYIPFNAYSPSGFVRVSVGHMTDMWIHPDYKPFNAYSPSGFVRVSVDHMTDMCIHPDYIPFNAYSPSGFVRVSVDHMTDMWIHPDYIPFNAYSPSGFVRVSFNTWQEANSSMQIMDAKRFSRLKKLNVTIKKNVVLVKYGKIHPANKVLHAQTEGAAGVILYPDPADYANGQSIVYPKTWWLPGWAVPLSHVRYNLVGDPQTPGYPAINGAPHTLAENADYPKIPVQPIGYDDARYLMSQLGGQTAPDEWRGCLNVSYKTGPGFSDESLQLELDVNNVIERRNISNVIAVIDGKYEKDKFVIIGAHTDSWTKGGVDHATGYSVIWELARGFSALVRDGWRPRRTIMLALWDASKYGHIGSFEWVQEYEKMLGRGAVAYINLDSVIRGNYSFHAEANPLLYSIIKNSTQKVPCTDPDYYDKSVYDMWLERFMDPGKPSQPKINPLNGDSDHTPFEYYLGVPSVSPMYTFNSKIYPHLPTYPAFSTLEDDKEYVETFLDKDTKLEQTVTKIVADMVLLLADSAVLPFDVQNYAQVFDRGKKYLRENEAVISSANVDINVLYSKIDLFIEATKTFAFNVTSINLDSLKESDLYLINDKLLELPRIFINYQGIPGYPQYRHLLLAPHAENLWDDQIFPGIAVTIEQCQTNKECDPLRQQIALLIVSVHQAVEIIQDEIFIRYS</sequence>
<comment type="similarity">
    <text evidence="1">Belongs to the peptidase M28 family. M28B subfamily.</text>
</comment>
<feature type="domain" description="Transferrin receptor-like dimerisation" evidence="4">
    <location>
        <begin position="862"/>
        <end position="978"/>
    </location>
</feature>
<dbReference type="AlphaFoldDB" id="A0A8S3PZ79"/>
<dbReference type="Proteomes" id="UP000683360">
    <property type="component" value="Unassembled WGS sequence"/>
</dbReference>
<organism evidence="6 7">
    <name type="scientific">Mytilus edulis</name>
    <name type="common">Blue mussel</name>
    <dbReference type="NCBI Taxonomy" id="6550"/>
    <lineage>
        <taxon>Eukaryota</taxon>
        <taxon>Metazoa</taxon>
        <taxon>Spiralia</taxon>
        <taxon>Lophotrochozoa</taxon>
        <taxon>Mollusca</taxon>
        <taxon>Bivalvia</taxon>
        <taxon>Autobranchia</taxon>
        <taxon>Pteriomorphia</taxon>
        <taxon>Mytilida</taxon>
        <taxon>Mytiloidea</taxon>
        <taxon>Mytilidae</taxon>
        <taxon>Mytilinae</taxon>
        <taxon>Mytilus</taxon>
    </lineage>
</organism>
<dbReference type="PANTHER" id="PTHR10404:SF46">
    <property type="entry name" value="VACUOLAR PROTEIN SORTING-ASSOCIATED PROTEIN 70"/>
    <property type="match status" value="1"/>
</dbReference>
<protein>
    <submittedName>
        <fullName evidence="6">NAALAD</fullName>
        <ecNumber evidence="6">3.4.17.21</ecNumber>
    </submittedName>
</protein>
<keyword evidence="2" id="KW-1133">Transmembrane helix</keyword>
<dbReference type="InterPro" id="IPR036757">
    <property type="entry name" value="TFR-like_dimer_dom_sf"/>
</dbReference>
<dbReference type="FunFam" id="3.40.630.10:FF:000101">
    <property type="entry name" value="N-acetylated alpha-linked acidic dipeptidase like 1"/>
    <property type="match status" value="1"/>
</dbReference>
<dbReference type="EC" id="3.4.17.21" evidence="6"/>
<dbReference type="InterPro" id="IPR039373">
    <property type="entry name" value="Peptidase_M28B"/>
</dbReference>
<feature type="domain" description="PA" evidence="3">
    <location>
        <begin position="437"/>
        <end position="495"/>
    </location>
</feature>
<keyword evidence="2" id="KW-0812">Transmembrane</keyword>
<feature type="transmembrane region" description="Helical" evidence="2">
    <location>
        <begin position="47"/>
        <end position="68"/>
    </location>
</feature>
<dbReference type="Gene3D" id="3.40.630.10">
    <property type="entry name" value="Zn peptidases"/>
    <property type="match status" value="1"/>
</dbReference>
<gene>
    <name evidence="6" type="ORF">MEDL_4853</name>
</gene>
<evidence type="ECO:0000259" key="5">
    <source>
        <dbReference type="Pfam" id="PF04389"/>
    </source>
</evidence>
<evidence type="ECO:0000259" key="4">
    <source>
        <dbReference type="Pfam" id="PF04253"/>
    </source>
</evidence>
<dbReference type="InterPro" id="IPR046450">
    <property type="entry name" value="PA_dom_sf"/>
</dbReference>
<dbReference type="Pfam" id="PF04389">
    <property type="entry name" value="Peptidase_M28"/>
    <property type="match status" value="1"/>
</dbReference>
<dbReference type="InterPro" id="IPR007365">
    <property type="entry name" value="TFR-like_dimer_dom"/>
</dbReference>
<dbReference type="Gene3D" id="3.50.30.30">
    <property type="match status" value="1"/>
</dbReference>
<evidence type="ECO:0000256" key="1">
    <source>
        <dbReference type="ARBA" id="ARBA00005634"/>
    </source>
</evidence>
<dbReference type="GO" id="GO:0004181">
    <property type="term" value="F:metallocarboxypeptidase activity"/>
    <property type="evidence" value="ECO:0007669"/>
    <property type="project" value="UniProtKB-EC"/>
</dbReference>
<dbReference type="SUPFAM" id="SSF47672">
    <property type="entry name" value="Transferrin receptor-like dimerisation domain"/>
    <property type="match status" value="1"/>
</dbReference>
<feature type="domain" description="Peptidase M28" evidence="5">
    <location>
        <begin position="594"/>
        <end position="784"/>
    </location>
</feature>
<comment type="caution">
    <text evidence="6">The sequence shown here is derived from an EMBL/GenBank/DDBJ whole genome shotgun (WGS) entry which is preliminary data.</text>
</comment>
<dbReference type="InterPro" id="IPR007484">
    <property type="entry name" value="Peptidase_M28"/>
</dbReference>
<dbReference type="Pfam" id="PF02225">
    <property type="entry name" value="PA"/>
    <property type="match status" value="1"/>
</dbReference>
<dbReference type="Pfam" id="PF04253">
    <property type="entry name" value="TFR_dimer"/>
    <property type="match status" value="1"/>
</dbReference>
<evidence type="ECO:0000313" key="7">
    <source>
        <dbReference type="Proteomes" id="UP000683360"/>
    </source>
</evidence>
<dbReference type="Gene3D" id="1.20.930.40">
    <property type="entry name" value="Transferrin receptor-like, dimerisation domain"/>
    <property type="match status" value="1"/>
</dbReference>
<dbReference type="PANTHER" id="PTHR10404">
    <property type="entry name" value="N-ACETYLATED-ALPHA-LINKED ACIDIC DIPEPTIDASE"/>
    <property type="match status" value="1"/>
</dbReference>
<evidence type="ECO:0000313" key="6">
    <source>
        <dbReference type="EMBL" id="CAG2189514.1"/>
    </source>
</evidence>
<reference evidence="6" key="1">
    <citation type="submission" date="2021-03" db="EMBL/GenBank/DDBJ databases">
        <authorList>
            <person name="Bekaert M."/>
        </authorList>
    </citation>
    <scope>NUCLEOTIDE SEQUENCE</scope>
</reference>
<keyword evidence="2" id="KW-0472">Membrane</keyword>
<keyword evidence="7" id="KW-1185">Reference proteome</keyword>
<evidence type="ECO:0000256" key="2">
    <source>
        <dbReference type="SAM" id="Phobius"/>
    </source>
</evidence>
<dbReference type="SUPFAM" id="SSF52025">
    <property type="entry name" value="PA domain"/>
    <property type="match status" value="1"/>
</dbReference>
<keyword evidence="6" id="KW-0645">Protease</keyword>
<proteinExistence type="inferred from homology"/>
<evidence type="ECO:0000259" key="3">
    <source>
        <dbReference type="Pfam" id="PF02225"/>
    </source>
</evidence>
<keyword evidence="6" id="KW-0121">Carboxypeptidase</keyword>
<dbReference type="OrthoDB" id="5841748at2759"/>
<dbReference type="EMBL" id="CAJPWZ010000295">
    <property type="protein sequence ID" value="CAG2189514.1"/>
    <property type="molecule type" value="Genomic_DNA"/>
</dbReference>
<name>A0A8S3PZ79_MYTED</name>
<dbReference type="InterPro" id="IPR003137">
    <property type="entry name" value="PA_domain"/>
</dbReference>